<proteinExistence type="predicted"/>
<evidence type="ECO:0000256" key="2">
    <source>
        <dbReference type="SAM" id="MobiDB-lite"/>
    </source>
</evidence>
<dbReference type="Proteomes" id="UP000595205">
    <property type="component" value="Chromosome"/>
</dbReference>
<organism evidence="3 4">
    <name type="scientific">Mycobacterium intracellulare</name>
    <dbReference type="NCBI Taxonomy" id="1767"/>
    <lineage>
        <taxon>Bacteria</taxon>
        <taxon>Bacillati</taxon>
        <taxon>Actinomycetota</taxon>
        <taxon>Actinomycetes</taxon>
        <taxon>Mycobacteriales</taxon>
        <taxon>Mycobacteriaceae</taxon>
        <taxon>Mycobacterium</taxon>
        <taxon>Mycobacterium avium complex (MAC)</taxon>
    </lineage>
</organism>
<evidence type="ECO:0008006" key="5">
    <source>
        <dbReference type="Google" id="ProtNLM"/>
    </source>
</evidence>
<feature type="coiled-coil region" evidence="1">
    <location>
        <begin position="41"/>
        <end position="161"/>
    </location>
</feature>
<reference evidence="3 4" key="1">
    <citation type="submission" date="2020-12" db="EMBL/GenBank/DDBJ databases">
        <title>Genome sequence of clinical Mycobacterium intracellulare strains.</title>
        <authorList>
            <person name="Tateishi Y."/>
            <person name="Matsumoto S."/>
            <person name="Fukushima Y."/>
            <person name="Nakajima C."/>
            <person name="Suzuki Y."/>
        </authorList>
    </citation>
    <scope>NUCLEOTIDE SEQUENCE [LARGE SCALE GENOMIC DNA]</scope>
    <source>
        <strain evidence="3 4">M018</strain>
    </source>
</reference>
<sequence>MAVITEPVKTFSRKFMGYDASAVDAHIEMLTTKQQLLLDDVESLRARLQESGEQTAALRKEVAALTDTSPSPHAMQKRMAKMLQRAVDEVAEMQAEARAEADALIAAAEAEAEAAERKRDEVLADMAAQQKALEAEYEQTKEKLDAELAEMRAETQAAIDEARRNAELECERLLGDAKQGADHYRDKARRAVDEATAQRIEILEQLMGVYRDLDGVPAALEAAYQEQKNPSENGALAPVDGKVRAS</sequence>
<evidence type="ECO:0000313" key="3">
    <source>
        <dbReference type="EMBL" id="BCP00818.1"/>
    </source>
</evidence>
<dbReference type="AlphaFoldDB" id="A0A7R7RNF7"/>
<name>A0A7R7RNF7_MYCIT</name>
<accession>A0A7R7RNF7</accession>
<keyword evidence="1" id="KW-0175">Coiled coil</keyword>
<dbReference type="EMBL" id="AP024255">
    <property type="protein sequence ID" value="BCP00818.1"/>
    <property type="molecule type" value="Genomic_DNA"/>
</dbReference>
<evidence type="ECO:0000313" key="4">
    <source>
        <dbReference type="Proteomes" id="UP000595205"/>
    </source>
</evidence>
<gene>
    <name evidence="3" type="ORF">MINTM018_35870</name>
</gene>
<protein>
    <recommendedName>
        <fullName evidence="5">Cell division protein DivIVA</fullName>
    </recommendedName>
</protein>
<feature type="region of interest" description="Disordered" evidence="2">
    <location>
        <begin position="224"/>
        <end position="246"/>
    </location>
</feature>
<evidence type="ECO:0000256" key="1">
    <source>
        <dbReference type="SAM" id="Coils"/>
    </source>
</evidence>